<dbReference type="EMBL" id="JBBWWQ010000011">
    <property type="protein sequence ID" value="KAK8935108.1"/>
    <property type="molecule type" value="Genomic_DNA"/>
</dbReference>
<accession>A0AAP0BBR9</accession>
<dbReference type="Proteomes" id="UP001418222">
    <property type="component" value="Unassembled WGS sequence"/>
</dbReference>
<evidence type="ECO:0008006" key="3">
    <source>
        <dbReference type="Google" id="ProtNLM"/>
    </source>
</evidence>
<protein>
    <recommendedName>
        <fullName evidence="3">Mitochondrial protein</fullName>
    </recommendedName>
</protein>
<organism evidence="1 2">
    <name type="scientific">Platanthera zijinensis</name>
    <dbReference type="NCBI Taxonomy" id="2320716"/>
    <lineage>
        <taxon>Eukaryota</taxon>
        <taxon>Viridiplantae</taxon>
        <taxon>Streptophyta</taxon>
        <taxon>Embryophyta</taxon>
        <taxon>Tracheophyta</taxon>
        <taxon>Spermatophyta</taxon>
        <taxon>Magnoliopsida</taxon>
        <taxon>Liliopsida</taxon>
        <taxon>Asparagales</taxon>
        <taxon>Orchidaceae</taxon>
        <taxon>Orchidoideae</taxon>
        <taxon>Orchideae</taxon>
        <taxon>Orchidinae</taxon>
        <taxon>Platanthera</taxon>
    </lineage>
</organism>
<reference evidence="1 2" key="1">
    <citation type="journal article" date="2022" name="Nat. Plants">
        <title>Genomes of leafy and leafless Platanthera orchids illuminate the evolution of mycoheterotrophy.</title>
        <authorList>
            <person name="Li M.H."/>
            <person name="Liu K.W."/>
            <person name="Li Z."/>
            <person name="Lu H.C."/>
            <person name="Ye Q.L."/>
            <person name="Zhang D."/>
            <person name="Wang J.Y."/>
            <person name="Li Y.F."/>
            <person name="Zhong Z.M."/>
            <person name="Liu X."/>
            <person name="Yu X."/>
            <person name="Liu D.K."/>
            <person name="Tu X.D."/>
            <person name="Liu B."/>
            <person name="Hao Y."/>
            <person name="Liao X.Y."/>
            <person name="Jiang Y.T."/>
            <person name="Sun W.H."/>
            <person name="Chen J."/>
            <person name="Chen Y.Q."/>
            <person name="Ai Y."/>
            <person name="Zhai J.W."/>
            <person name="Wu S.S."/>
            <person name="Zhou Z."/>
            <person name="Hsiao Y.Y."/>
            <person name="Wu W.L."/>
            <person name="Chen Y.Y."/>
            <person name="Lin Y.F."/>
            <person name="Hsu J.L."/>
            <person name="Li C.Y."/>
            <person name="Wang Z.W."/>
            <person name="Zhao X."/>
            <person name="Zhong W.Y."/>
            <person name="Ma X.K."/>
            <person name="Ma L."/>
            <person name="Huang J."/>
            <person name="Chen G.Z."/>
            <person name="Huang M.Z."/>
            <person name="Huang L."/>
            <person name="Peng D.H."/>
            <person name="Luo Y.B."/>
            <person name="Zou S.Q."/>
            <person name="Chen S.P."/>
            <person name="Lan S."/>
            <person name="Tsai W.C."/>
            <person name="Van de Peer Y."/>
            <person name="Liu Z.J."/>
        </authorList>
    </citation>
    <scope>NUCLEOTIDE SEQUENCE [LARGE SCALE GENOMIC DNA]</scope>
    <source>
        <strain evidence="1">Lor287</strain>
    </source>
</reference>
<keyword evidence="2" id="KW-1185">Reference proteome</keyword>
<proteinExistence type="predicted"/>
<name>A0AAP0BBR9_9ASPA</name>
<gene>
    <name evidence="1" type="ORF">KSP39_PZI012895</name>
</gene>
<sequence>MPTHSAPPHMVTRAQNNIFKPKKPFSLHTSTTPNISLLKPTTYTQASKDPRWRTVMLEEYNALLHHNTWTLEPPPSAHNIIGCKWAYRIKKIMMVLLLATKLASSPRAFINTQASISMKPLAMLSNLPLFISF</sequence>
<comment type="caution">
    <text evidence="1">The sequence shown here is derived from an EMBL/GenBank/DDBJ whole genome shotgun (WGS) entry which is preliminary data.</text>
</comment>
<dbReference type="AlphaFoldDB" id="A0AAP0BBR9"/>
<evidence type="ECO:0000313" key="1">
    <source>
        <dbReference type="EMBL" id="KAK8935108.1"/>
    </source>
</evidence>
<evidence type="ECO:0000313" key="2">
    <source>
        <dbReference type="Proteomes" id="UP001418222"/>
    </source>
</evidence>